<dbReference type="GO" id="GO:1901170">
    <property type="term" value="P:naphthalene catabolic process"/>
    <property type="evidence" value="ECO:0007669"/>
    <property type="project" value="InterPro"/>
</dbReference>
<evidence type="ECO:0000256" key="1">
    <source>
        <dbReference type="PIRNR" id="PIRNR006386"/>
    </source>
</evidence>
<dbReference type="GO" id="GO:0006749">
    <property type="term" value="P:glutathione metabolic process"/>
    <property type="evidence" value="ECO:0007669"/>
    <property type="project" value="TreeGrafter"/>
</dbReference>
<comment type="catalytic activity">
    <reaction evidence="1">
        <text>2-hydroxychromene-2-carboxylate = (3E)-4-(2-hydroxyphenyl)-2-oxobut-3-enoate</text>
        <dbReference type="Rhea" id="RHEA:27401"/>
        <dbReference type="ChEBI" id="CHEBI:59350"/>
        <dbReference type="ChEBI" id="CHEBI:59353"/>
        <dbReference type="EC" id="5.99.1.4"/>
    </reaction>
</comment>
<organism evidence="4 5">
    <name type="scientific">Hydrogenophaga crocea</name>
    <dbReference type="NCBI Taxonomy" id="2716225"/>
    <lineage>
        <taxon>Bacteria</taxon>
        <taxon>Pseudomonadati</taxon>
        <taxon>Pseudomonadota</taxon>
        <taxon>Betaproteobacteria</taxon>
        <taxon>Burkholderiales</taxon>
        <taxon>Comamonadaceae</taxon>
        <taxon>Hydrogenophaga</taxon>
    </lineage>
</organism>
<sequence>MKTLEIWYEFGSNYSYLSVQRVGELARSRGVPLKWEPFLLGPIFKSFGWETSPFVLQEQKGRYMWRDMERQCEKYGLPWKRPTNFPRRALLPMRVAVLGKDAVWIEAFSRRMMALNFVEDREIDSVEAVSRVLVELGLDAGAIIEQAQDAQNKERLKDQTLRARALGVFGGPTFFVEGEMFWGNDRLDEAVEWAARA</sequence>
<dbReference type="GO" id="GO:0004602">
    <property type="term" value="F:glutathione peroxidase activity"/>
    <property type="evidence" value="ECO:0007669"/>
    <property type="project" value="TreeGrafter"/>
</dbReference>
<dbReference type="Proteomes" id="UP000503162">
    <property type="component" value="Chromosome"/>
</dbReference>
<feature type="domain" description="DSBA-like thioredoxin" evidence="3">
    <location>
        <begin position="3"/>
        <end position="189"/>
    </location>
</feature>
<evidence type="ECO:0000259" key="3">
    <source>
        <dbReference type="Pfam" id="PF01323"/>
    </source>
</evidence>
<dbReference type="InterPro" id="IPR044087">
    <property type="entry name" value="NahD-like"/>
</dbReference>
<dbReference type="AlphaFoldDB" id="A0A6G8IF41"/>
<dbReference type="PANTHER" id="PTHR42943:SF2">
    <property type="entry name" value="GLUTATHIONE S-TRANSFERASE KAPPA 1"/>
    <property type="match status" value="1"/>
</dbReference>
<dbReference type="EMBL" id="CP049989">
    <property type="protein sequence ID" value="QIM51729.1"/>
    <property type="molecule type" value="Genomic_DNA"/>
</dbReference>
<keyword evidence="5" id="KW-1185">Reference proteome</keyword>
<dbReference type="InterPro" id="IPR036249">
    <property type="entry name" value="Thioredoxin-like_sf"/>
</dbReference>
<evidence type="ECO:0000256" key="2">
    <source>
        <dbReference type="PIRSR" id="PIRSR006386-1"/>
    </source>
</evidence>
<protein>
    <recommendedName>
        <fullName evidence="1">2-hydroxychromene-2-carboxylate isomerase</fullName>
        <ecNumber evidence="1">5.99.1.4</ecNumber>
    </recommendedName>
</protein>
<dbReference type="KEGG" id="hcz:G9Q37_06015"/>
<proteinExistence type="inferred from homology"/>
<dbReference type="RefSeq" id="WP_166225973.1">
    <property type="nucleotide sequence ID" value="NZ_CP049989.1"/>
</dbReference>
<dbReference type="Pfam" id="PF01323">
    <property type="entry name" value="DSBA"/>
    <property type="match status" value="1"/>
</dbReference>
<name>A0A6G8IF41_9BURK</name>
<gene>
    <name evidence="4" type="ORF">G9Q37_06015</name>
</gene>
<dbReference type="EC" id="5.99.1.4" evidence="1"/>
<dbReference type="GO" id="GO:0018845">
    <property type="term" value="F:2-hydroxychromene-2-carboxylate isomerase activity"/>
    <property type="evidence" value="ECO:0007669"/>
    <property type="project" value="UniProtKB-UniRule"/>
</dbReference>
<evidence type="ECO:0000313" key="5">
    <source>
        <dbReference type="Proteomes" id="UP000503162"/>
    </source>
</evidence>
<comment type="similarity">
    <text evidence="1">Belongs to the GST superfamily. NadH family.</text>
</comment>
<dbReference type="PANTHER" id="PTHR42943">
    <property type="entry name" value="GLUTATHIONE S-TRANSFERASE KAPPA"/>
    <property type="match status" value="1"/>
</dbReference>
<feature type="active site" description="Nucleophile" evidence="2">
    <location>
        <position position="12"/>
    </location>
</feature>
<dbReference type="GO" id="GO:0004364">
    <property type="term" value="F:glutathione transferase activity"/>
    <property type="evidence" value="ECO:0007669"/>
    <property type="project" value="TreeGrafter"/>
</dbReference>
<dbReference type="InterPro" id="IPR001853">
    <property type="entry name" value="DSBA-like_thioredoxin_dom"/>
</dbReference>
<keyword evidence="1 4" id="KW-0413">Isomerase</keyword>
<dbReference type="Gene3D" id="3.40.30.10">
    <property type="entry name" value="Glutaredoxin"/>
    <property type="match status" value="1"/>
</dbReference>
<dbReference type="InterPro" id="IPR014440">
    <property type="entry name" value="HCCAis_GSTk"/>
</dbReference>
<dbReference type="SUPFAM" id="SSF52833">
    <property type="entry name" value="Thioredoxin-like"/>
    <property type="match status" value="1"/>
</dbReference>
<dbReference type="InterPro" id="IPR051924">
    <property type="entry name" value="GST_Kappa/NadH"/>
</dbReference>
<evidence type="ECO:0000313" key="4">
    <source>
        <dbReference type="EMBL" id="QIM51729.1"/>
    </source>
</evidence>
<dbReference type="PIRSF" id="PIRSF006386">
    <property type="entry name" value="HCCAis_GSTk"/>
    <property type="match status" value="1"/>
</dbReference>
<accession>A0A6G8IF41</accession>
<dbReference type="CDD" id="cd03022">
    <property type="entry name" value="DsbA_HCCA_Iso"/>
    <property type="match status" value="1"/>
</dbReference>
<reference evidence="4 5" key="1">
    <citation type="submission" date="2020-03" db="EMBL/GenBank/DDBJ databases">
        <title>Hydrogenophaga sp. nov. isolated from cyanobacterial mat.</title>
        <authorList>
            <person name="Thorat V."/>
            <person name="Kirdat K."/>
            <person name="Tiwarekar B."/>
            <person name="Costa E.D."/>
            <person name="Yadav A."/>
        </authorList>
    </citation>
    <scope>NUCLEOTIDE SEQUENCE [LARGE SCALE GENOMIC DNA]</scope>
    <source>
        <strain evidence="4 5">BA0156</strain>
    </source>
</reference>